<dbReference type="Proteomes" id="UP001339883">
    <property type="component" value="Unassembled WGS sequence"/>
</dbReference>
<dbReference type="Gene3D" id="1.10.3790.10">
    <property type="entry name" value="NinB"/>
    <property type="match status" value="1"/>
</dbReference>
<gene>
    <name evidence="1" type="ORF">I2F25_02660</name>
</gene>
<reference evidence="1 2" key="1">
    <citation type="submission" date="2019-08" db="EMBL/GenBank/DDBJ databases">
        <title>Five species of Acinetobacter isolated from floral nectar and animal pollinators.</title>
        <authorList>
            <person name="Hendry T.A."/>
        </authorList>
    </citation>
    <scope>NUCLEOTIDE SEQUENCE [LARGE SCALE GENOMIC DNA]</scope>
    <source>
        <strain evidence="1 2">MD18.27</strain>
    </source>
</reference>
<protein>
    <recommendedName>
        <fullName evidence="3">NinB family protein</fullName>
    </recommendedName>
</protein>
<evidence type="ECO:0008006" key="3">
    <source>
        <dbReference type="Google" id="ProtNLM"/>
    </source>
</evidence>
<evidence type="ECO:0000313" key="2">
    <source>
        <dbReference type="Proteomes" id="UP001339883"/>
    </source>
</evidence>
<accession>A0ABU6DST3</accession>
<dbReference type="SUPFAM" id="SSF103370">
    <property type="entry name" value="NinB"/>
    <property type="match status" value="1"/>
</dbReference>
<evidence type="ECO:0000313" key="1">
    <source>
        <dbReference type="EMBL" id="MEB5475968.1"/>
    </source>
</evidence>
<comment type="caution">
    <text evidence="1">The sequence shown here is derived from an EMBL/GenBank/DDBJ whole genome shotgun (WGS) entry which is preliminary data.</text>
</comment>
<dbReference type="EMBL" id="VTDN01000002">
    <property type="protein sequence ID" value="MEB5475968.1"/>
    <property type="molecule type" value="Genomic_DNA"/>
</dbReference>
<dbReference type="RefSeq" id="WP_325774545.1">
    <property type="nucleotide sequence ID" value="NZ_VTDN01000002.1"/>
</dbReference>
<keyword evidence="2" id="KW-1185">Reference proteome</keyword>
<proteinExistence type="predicted"/>
<name>A0ABU6DST3_9GAMM</name>
<sequence>MDLKQTFVIKSFTDVMKVHSFLGQHHSEAVSDSKPLIVRVDQKEETRTKAQNRLIHMWFGEIAKHTGDTPEQMKFLMKKKFFASIIVRDNEESKGQYDSVIQFKKVIEQLDENEQKHYWVQYNNLVKMFVEDHLKTHKATTKQLSEFCDKIHDFASINLGLYLTCPDDLKWAVG</sequence>
<organism evidence="1 2">
    <name type="scientific">Acinetobacter pollinis</name>
    <dbReference type="NCBI Taxonomy" id="2605270"/>
    <lineage>
        <taxon>Bacteria</taxon>
        <taxon>Pseudomonadati</taxon>
        <taxon>Pseudomonadota</taxon>
        <taxon>Gammaproteobacteria</taxon>
        <taxon>Moraxellales</taxon>
        <taxon>Moraxellaceae</taxon>
        <taxon>Acinetobacter</taxon>
    </lineage>
</organism>
<dbReference type="InterPro" id="IPR036619">
    <property type="entry name" value="NinB_sf"/>
</dbReference>